<dbReference type="EMBL" id="PYAS01000008">
    <property type="protein sequence ID" value="PSL27385.1"/>
    <property type="molecule type" value="Genomic_DNA"/>
</dbReference>
<protein>
    <submittedName>
        <fullName evidence="1">Uncharacterized protein</fullName>
    </submittedName>
</protein>
<comment type="caution">
    <text evidence="1">The sequence shown here is derived from an EMBL/GenBank/DDBJ whole genome shotgun (WGS) entry which is preliminary data.</text>
</comment>
<name>A0A2P8G0F5_9BACT</name>
<proteinExistence type="predicted"/>
<dbReference type="AlphaFoldDB" id="A0A2P8G0F5"/>
<sequence length="156" mass="17421">MVYVLRELLHTNNKIQPSINKTAVGGPWSAVKAAQVAPHWHAFFEIFYDYFSKLAKEKFGAISCAETRILKFKAKHTIMGKGKDLFGHYNDLAKEKGPGSEESKYAGVLFQSLLMLGERRTFELLEEADEKGKKLKLEYNTSAKASTACPCGVTLT</sequence>
<reference evidence="1 2" key="1">
    <citation type="submission" date="2018-03" db="EMBL/GenBank/DDBJ databases">
        <title>Genomic Encyclopedia of Archaeal and Bacterial Type Strains, Phase II (KMG-II): from individual species to whole genera.</title>
        <authorList>
            <person name="Goeker M."/>
        </authorList>
    </citation>
    <scope>NUCLEOTIDE SEQUENCE [LARGE SCALE GENOMIC DNA]</scope>
    <source>
        <strain evidence="1 2">DSM 29057</strain>
    </source>
</reference>
<gene>
    <name evidence="1" type="ORF">CLV60_108242</name>
</gene>
<keyword evidence="2" id="KW-1185">Reference proteome</keyword>
<accession>A0A2P8G0F5</accession>
<organism evidence="1 2">
    <name type="scientific">Dyadobacter jiangsuensis</name>
    <dbReference type="NCBI Taxonomy" id="1591085"/>
    <lineage>
        <taxon>Bacteria</taxon>
        <taxon>Pseudomonadati</taxon>
        <taxon>Bacteroidota</taxon>
        <taxon>Cytophagia</taxon>
        <taxon>Cytophagales</taxon>
        <taxon>Spirosomataceae</taxon>
        <taxon>Dyadobacter</taxon>
    </lineage>
</organism>
<evidence type="ECO:0000313" key="2">
    <source>
        <dbReference type="Proteomes" id="UP000241964"/>
    </source>
</evidence>
<dbReference type="Proteomes" id="UP000241964">
    <property type="component" value="Unassembled WGS sequence"/>
</dbReference>
<evidence type="ECO:0000313" key="1">
    <source>
        <dbReference type="EMBL" id="PSL27385.1"/>
    </source>
</evidence>
<dbReference type="RefSeq" id="WP_229211028.1">
    <property type="nucleotide sequence ID" value="NZ_PYAS01000008.1"/>
</dbReference>